<evidence type="ECO:0000256" key="3">
    <source>
        <dbReference type="ARBA" id="ARBA00018111"/>
    </source>
</evidence>
<proteinExistence type="inferred from homology"/>
<dbReference type="HAMAP" id="MF_01114">
    <property type="entry name" value="RecX"/>
    <property type="match status" value="1"/>
</dbReference>
<dbReference type="GO" id="GO:0005737">
    <property type="term" value="C:cytoplasm"/>
    <property type="evidence" value="ECO:0007669"/>
    <property type="project" value="UniProtKB-SubCell"/>
</dbReference>
<dbReference type="InterPro" id="IPR036388">
    <property type="entry name" value="WH-like_DNA-bd_sf"/>
</dbReference>
<evidence type="ECO:0000259" key="6">
    <source>
        <dbReference type="Pfam" id="PF02631"/>
    </source>
</evidence>
<protein>
    <recommendedName>
        <fullName evidence="3 5">Regulatory protein RecX</fullName>
    </recommendedName>
</protein>
<evidence type="ECO:0000256" key="2">
    <source>
        <dbReference type="ARBA" id="ARBA00009695"/>
    </source>
</evidence>
<dbReference type="Pfam" id="PF21982">
    <property type="entry name" value="RecX_HTH1"/>
    <property type="match status" value="1"/>
</dbReference>
<dbReference type="InterPro" id="IPR053926">
    <property type="entry name" value="RecX_HTH_1st"/>
</dbReference>
<comment type="subcellular location">
    <subcellularLocation>
        <location evidence="1 5">Cytoplasm</location>
    </subcellularLocation>
</comment>
<name>A0A0K2SKM2_LIMPI</name>
<dbReference type="EMBL" id="AP014924">
    <property type="protein sequence ID" value="BAS27648.1"/>
    <property type="molecule type" value="Genomic_DNA"/>
</dbReference>
<reference evidence="9" key="1">
    <citation type="submission" date="2015-07" db="EMBL/GenBank/DDBJ databases">
        <title>Complete genome sequence and phylogenetic analysis of Limnochorda pilosa.</title>
        <authorList>
            <person name="Watanabe M."/>
            <person name="Kojima H."/>
            <person name="Fukui M."/>
        </authorList>
    </citation>
    <scope>NUCLEOTIDE SEQUENCE [LARGE SCALE GENOMIC DNA]</scope>
    <source>
        <strain evidence="9">HC45</strain>
    </source>
</reference>
<reference evidence="9" key="2">
    <citation type="journal article" date="2016" name="Int. J. Syst. Evol. Microbiol.">
        <title>Complete genome sequence and cell structure of Limnochorda pilosa, a Gram-negative spore-former within the phylum Firmicutes.</title>
        <authorList>
            <person name="Watanabe M."/>
            <person name="Kojima H."/>
            <person name="Fukui M."/>
        </authorList>
    </citation>
    <scope>NUCLEOTIDE SEQUENCE [LARGE SCALE GENOMIC DNA]</scope>
    <source>
        <strain evidence="9">HC45</strain>
    </source>
</reference>
<dbReference type="AlphaFoldDB" id="A0A0K2SKM2"/>
<evidence type="ECO:0000259" key="7">
    <source>
        <dbReference type="Pfam" id="PF21982"/>
    </source>
</evidence>
<comment type="function">
    <text evidence="5">Modulates RecA activity.</text>
</comment>
<evidence type="ECO:0000313" key="9">
    <source>
        <dbReference type="Proteomes" id="UP000065807"/>
    </source>
</evidence>
<keyword evidence="9" id="KW-1185">Reference proteome</keyword>
<dbReference type="STRING" id="1555112.LIP_1804"/>
<dbReference type="KEGG" id="lpil:LIP_1804"/>
<feature type="domain" description="RecX second three-helical" evidence="6">
    <location>
        <begin position="115"/>
        <end position="155"/>
    </location>
</feature>
<dbReference type="Pfam" id="PF02631">
    <property type="entry name" value="RecX_HTH2"/>
    <property type="match status" value="1"/>
</dbReference>
<dbReference type="PANTHER" id="PTHR33602">
    <property type="entry name" value="REGULATORY PROTEIN RECX FAMILY PROTEIN"/>
    <property type="match status" value="1"/>
</dbReference>
<evidence type="ECO:0000256" key="4">
    <source>
        <dbReference type="ARBA" id="ARBA00022490"/>
    </source>
</evidence>
<dbReference type="PANTHER" id="PTHR33602:SF1">
    <property type="entry name" value="REGULATORY PROTEIN RECX FAMILY PROTEIN"/>
    <property type="match status" value="1"/>
</dbReference>
<evidence type="ECO:0000256" key="1">
    <source>
        <dbReference type="ARBA" id="ARBA00004496"/>
    </source>
</evidence>
<dbReference type="OrthoDB" id="5421057at2"/>
<gene>
    <name evidence="5" type="primary">recX</name>
    <name evidence="8" type="ORF">LIP_1804</name>
</gene>
<keyword evidence="4 5" id="KW-0963">Cytoplasm</keyword>
<comment type="similarity">
    <text evidence="2 5">Belongs to the RecX family.</text>
</comment>
<feature type="domain" description="RecX first three-helical" evidence="7">
    <location>
        <begin position="69"/>
        <end position="107"/>
    </location>
</feature>
<evidence type="ECO:0000313" key="8">
    <source>
        <dbReference type="EMBL" id="BAS27648.1"/>
    </source>
</evidence>
<dbReference type="Proteomes" id="UP000065807">
    <property type="component" value="Chromosome"/>
</dbReference>
<dbReference type="InterPro" id="IPR053924">
    <property type="entry name" value="RecX_HTH_2nd"/>
</dbReference>
<accession>A0A0K2SKM2</accession>
<sequence length="233" mass="25730">MADAALSIAALEPLAGRGAAGRRVRVSFESGEVLDLPVELVAGLGWRPGDRIASREMERARRRGEALEAREHALRLLDHQARTRRELEHRLRQAGHGEGAVRFALAWCSARGFLDDRRFAESWVASRKLRPEHGSFRIRQELAQRGVDASLAREVVEAALPSEEELDRAVAAAHRRLAGRNVTRGPGGRLEQAEAARLGRYLAGRGFPYEIVRGALQRLGAEAFVEEDPDPSP</sequence>
<dbReference type="RefSeq" id="WP_144440395.1">
    <property type="nucleotide sequence ID" value="NZ_AP014924.1"/>
</dbReference>
<organism evidence="8 9">
    <name type="scientific">Limnochorda pilosa</name>
    <dbReference type="NCBI Taxonomy" id="1555112"/>
    <lineage>
        <taxon>Bacteria</taxon>
        <taxon>Bacillati</taxon>
        <taxon>Bacillota</taxon>
        <taxon>Limnochordia</taxon>
        <taxon>Limnochordales</taxon>
        <taxon>Limnochordaceae</taxon>
        <taxon>Limnochorda</taxon>
    </lineage>
</organism>
<dbReference type="GO" id="GO:0006282">
    <property type="term" value="P:regulation of DNA repair"/>
    <property type="evidence" value="ECO:0007669"/>
    <property type="project" value="UniProtKB-UniRule"/>
</dbReference>
<evidence type="ECO:0000256" key="5">
    <source>
        <dbReference type="HAMAP-Rule" id="MF_01114"/>
    </source>
</evidence>
<dbReference type="Gene3D" id="1.10.10.10">
    <property type="entry name" value="Winged helix-like DNA-binding domain superfamily/Winged helix DNA-binding domain"/>
    <property type="match status" value="2"/>
</dbReference>
<dbReference type="InterPro" id="IPR003783">
    <property type="entry name" value="Regulatory_RecX"/>
</dbReference>